<keyword evidence="3" id="KW-1185">Reference proteome</keyword>
<dbReference type="EMBL" id="AP019769">
    <property type="protein sequence ID" value="BBL45241.1"/>
    <property type="molecule type" value="Genomic_DNA"/>
</dbReference>
<organism evidence="2 3">
    <name type="scientific">Nanobdella aerobiophila</name>
    <dbReference type="NCBI Taxonomy" id="2586965"/>
    <lineage>
        <taxon>Archaea</taxon>
        <taxon>Nanobdellota</taxon>
        <taxon>Nanobdellia</taxon>
        <taxon>Nanobdellales</taxon>
        <taxon>Nanobdellaceae</taxon>
        <taxon>Nanobdella</taxon>
    </lineage>
</organism>
<reference evidence="3" key="1">
    <citation type="journal article" date="2022" name="Int. J. Syst. Evol. Microbiol.">
        <title>Nanobdella aerobiophila gen. nov., sp. nov., a thermoacidophilic, obligate ectosymbiotic archaeon, and proposal of Nanobdellaceae fam. nov., Nanobdellales ord. nov. and Nanobdellia class. nov.</title>
        <authorList>
            <person name="Kato S."/>
            <person name="Ogasawara A."/>
            <person name="Itoh T."/>
            <person name="Sakai H.D."/>
            <person name="Shimizu M."/>
            <person name="Yuki M."/>
            <person name="Kaneko M."/>
            <person name="Takashina T."/>
            <person name="Ohkuma M."/>
        </authorList>
    </citation>
    <scope>NUCLEOTIDE SEQUENCE [LARGE SCALE GENOMIC DNA]</scope>
    <source>
        <strain evidence="3">MJ1</strain>
    </source>
</reference>
<proteinExistence type="predicted"/>
<sequence>MGGKGRYINKVKEDTKEYIEIADIDLDTSKKSFQNSLYSSSCFWSQQAIELYLKAFLIENNIFNPKKHKIHNINKLLDECIKIDNNFIILRELIGIEKFQIVSDYSVLSRYDIEFIKNVNEEDAKEAIDIAEKVREFIYKKLNIDNNI</sequence>
<dbReference type="Pfam" id="PF05168">
    <property type="entry name" value="HEPN"/>
    <property type="match status" value="1"/>
</dbReference>
<dbReference type="PROSITE" id="PS50910">
    <property type="entry name" value="HEPN"/>
    <property type="match status" value="1"/>
</dbReference>
<dbReference type="AlphaFoldDB" id="A0A915SKC9"/>
<protein>
    <recommendedName>
        <fullName evidence="1">HEPN domain-containing protein</fullName>
    </recommendedName>
</protein>
<feature type="domain" description="HEPN" evidence="1">
    <location>
        <begin position="19"/>
        <end position="134"/>
    </location>
</feature>
<dbReference type="Gene3D" id="1.20.120.330">
    <property type="entry name" value="Nucleotidyltransferases domain 2"/>
    <property type="match status" value="1"/>
</dbReference>
<evidence type="ECO:0000313" key="3">
    <source>
        <dbReference type="Proteomes" id="UP001055553"/>
    </source>
</evidence>
<name>A0A915SKC9_9ARCH</name>
<evidence type="ECO:0000259" key="1">
    <source>
        <dbReference type="PROSITE" id="PS50910"/>
    </source>
</evidence>
<evidence type="ECO:0000313" key="2">
    <source>
        <dbReference type="EMBL" id="BBL45241.1"/>
    </source>
</evidence>
<dbReference type="Proteomes" id="UP001055553">
    <property type="component" value="Chromosome"/>
</dbReference>
<accession>A0A915SKC9</accession>
<dbReference type="SUPFAM" id="SSF81593">
    <property type="entry name" value="Nucleotidyltransferase substrate binding subunit/domain"/>
    <property type="match status" value="1"/>
</dbReference>
<dbReference type="InterPro" id="IPR007842">
    <property type="entry name" value="HEPN_dom"/>
</dbReference>
<dbReference type="SMART" id="SM00748">
    <property type="entry name" value="HEPN"/>
    <property type="match status" value="1"/>
</dbReference>
<dbReference type="KEGG" id="naer:MJ1_0062"/>
<gene>
    <name evidence="2" type="ORF">MJ1_0062</name>
</gene>